<keyword evidence="5" id="KW-0511">Multifunctional enzyme</keyword>
<reference evidence="7 8" key="1">
    <citation type="submission" date="2019-10" db="EMBL/GenBank/DDBJ databases">
        <title>Extracellular Electron Transfer in a Candidatus Methanoperedens spp. Enrichment Culture.</title>
        <authorList>
            <person name="Berger S."/>
            <person name="Rangel Shaw D."/>
            <person name="Berben T."/>
            <person name="In 'T Zandt M."/>
            <person name="Frank J."/>
            <person name="Reimann J."/>
            <person name="Jetten M.S.M."/>
            <person name="Welte C.U."/>
        </authorList>
    </citation>
    <scope>NUCLEOTIDE SEQUENCE [LARGE SCALE GENOMIC DNA]</scope>
    <source>
        <strain evidence="7">SB12</strain>
    </source>
</reference>
<feature type="binding site" evidence="5">
    <location>
        <position position="239"/>
    </location>
    <ligand>
        <name>substrate</name>
    </ligand>
</feature>
<evidence type="ECO:0000256" key="4">
    <source>
        <dbReference type="ARBA" id="ARBA00023235"/>
    </source>
</evidence>
<dbReference type="CDD" id="cd05239">
    <property type="entry name" value="GDP_FS_SDR_e"/>
    <property type="match status" value="1"/>
</dbReference>
<accession>A0A833H2Z9</accession>
<sequence length="351" mass="39334">MRTDSRIYVAGHRGLVGSAIVRRLEREGYSNLILRTHSELDLEDQRAVADFFEREKPDYVFLAAAKVGGIHANNVYRADFILKNLQIQNNVIGESWRSGVKKLLFLGSSCIYPKEAPQPMREDALLTSTLEYTNEPYAIAKIAGIKLCESLNLQYGTNFLSVMPTNLYGPGDNFDLEKSHVLPALLRKMHLAQLRRRERWSELRQNLGVATDAEAEVMLGRFGVSADAVEIWGTGRPLREFLHSDDMADACVWLMQNIDFADLSSGMTEVRNTHINIGSGVDLSIADLALMIREIVGFDGELRFNSAKPDGTMRKLMDVSKLAALGWTAKIGLREGIEEVYRQYCTEATKA</sequence>
<feature type="site" description="Important for catalytic activity" evidence="5">
    <location>
        <position position="108"/>
    </location>
</feature>
<keyword evidence="2 5" id="KW-0521">NADP</keyword>
<dbReference type="UniPathway" id="UPA00128">
    <property type="reaction ID" value="UER00191"/>
</dbReference>
<feature type="binding site" evidence="5">
    <location>
        <position position="310"/>
    </location>
    <ligand>
        <name>substrate</name>
    </ligand>
</feature>
<dbReference type="InterPro" id="IPR036291">
    <property type="entry name" value="NAD(P)-bd_dom_sf"/>
</dbReference>
<feature type="binding site" evidence="5">
    <location>
        <begin position="106"/>
        <end position="109"/>
    </location>
    <ligand>
        <name>NADP(+)</name>
        <dbReference type="ChEBI" id="CHEBI:58349"/>
    </ligand>
</feature>
<feature type="binding site" evidence="5">
    <location>
        <position position="188"/>
    </location>
    <ligand>
        <name>substrate</name>
    </ligand>
</feature>
<evidence type="ECO:0000259" key="6">
    <source>
        <dbReference type="Pfam" id="PF01370"/>
    </source>
</evidence>
<comment type="pathway">
    <text evidence="5">Nucleotide-sugar biosynthesis; GDP-L-fucose biosynthesis via de novo pathway; GDP-L-fucose from GDP-alpha-D-mannose: step 2/2.</text>
</comment>
<dbReference type="InterPro" id="IPR028614">
    <property type="entry name" value="GDP_fucose/colitose_synth"/>
</dbReference>
<evidence type="ECO:0000313" key="8">
    <source>
        <dbReference type="Proteomes" id="UP000460298"/>
    </source>
</evidence>
<feature type="active site" description="Proton donor/acceptor" evidence="5">
    <location>
        <position position="137"/>
    </location>
</feature>
<dbReference type="Pfam" id="PF01370">
    <property type="entry name" value="Epimerase"/>
    <property type="match status" value="1"/>
</dbReference>
<dbReference type="Proteomes" id="UP000460298">
    <property type="component" value="Unassembled WGS sequence"/>
</dbReference>
<keyword evidence="3 5" id="KW-0560">Oxidoreductase</keyword>
<feature type="binding site" evidence="5">
    <location>
        <position position="180"/>
    </location>
    <ligand>
        <name>NADP(+)</name>
        <dbReference type="ChEBI" id="CHEBI:58349"/>
    </ligand>
</feature>
<feature type="site" description="Important for catalytic activity" evidence="5">
    <location>
        <position position="110"/>
    </location>
</feature>
<dbReference type="GO" id="GO:0016853">
    <property type="term" value="F:isomerase activity"/>
    <property type="evidence" value="ECO:0007669"/>
    <property type="project" value="UniProtKB-KW"/>
</dbReference>
<dbReference type="PANTHER" id="PTHR43238:SF1">
    <property type="entry name" value="GDP-L-FUCOSE SYNTHASE"/>
    <property type="match status" value="1"/>
</dbReference>
<dbReference type="Gene3D" id="3.90.25.10">
    <property type="entry name" value="UDP-galactose 4-epimerase, domain 1"/>
    <property type="match status" value="1"/>
</dbReference>
<dbReference type="GO" id="GO:0042351">
    <property type="term" value="P:'de novo' GDP-L-fucose biosynthetic process"/>
    <property type="evidence" value="ECO:0007669"/>
    <property type="project" value="UniProtKB-UniRule"/>
</dbReference>
<name>A0A833H2Z9_9LEPT</name>
<comment type="function">
    <text evidence="5">Catalyzes the two-step NADP-dependent conversion of GDP-4-dehydro-6-deoxy-D-mannose to GDP-fucose, involving an epimerase and a reductase reaction.</text>
</comment>
<comment type="similarity">
    <text evidence="1 5">Belongs to the NAD(P)-dependent epimerase/dehydratase family. Fucose synthase subfamily.</text>
</comment>
<evidence type="ECO:0000256" key="1">
    <source>
        <dbReference type="ARBA" id="ARBA00005959"/>
    </source>
</evidence>
<dbReference type="GO" id="GO:0050577">
    <property type="term" value="F:GDP-L-fucose synthase activity"/>
    <property type="evidence" value="ECO:0007669"/>
    <property type="project" value="UniProtKB-UniRule"/>
</dbReference>
<gene>
    <name evidence="5" type="primary">fcl</name>
    <name evidence="7" type="ORF">F9K24_07400</name>
</gene>
<dbReference type="PANTHER" id="PTHR43238">
    <property type="entry name" value="GDP-L-FUCOSE SYNTHASE"/>
    <property type="match status" value="1"/>
</dbReference>
<dbReference type="HAMAP" id="MF_00956">
    <property type="entry name" value="GDP_fucose_synth"/>
    <property type="match status" value="1"/>
</dbReference>
<feature type="binding site" evidence="5">
    <location>
        <begin position="11"/>
        <end position="17"/>
    </location>
    <ligand>
        <name>NADP(+)</name>
        <dbReference type="ChEBI" id="CHEBI:58349"/>
    </ligand>
</feature>
<protein>
    <recommendedName>
        <fullName evidence="5">GDP-L-fucose synthase</fullName>
        <ecNumber evidence="5">1.1.1.271</ecNumber>
    </recommendedName>
    <alternativeName>
        <fullName evidence="5">GDP-4-keto-6-deoxy-D-mannose-3,5-epimerase-4-reductase</fullName>
    </alternativeName>
</protein>
<feature type="binding site" evidence="5">
    <location>
        <position position="141"/>
    </location>
    <ligand>
        <name>NADP(+)</name>
        <dbReference type="ChEBI" id="CHEBI:58349"/>
    </ligand>
</feature>
<comment type="caution">
    <text evidence="7">The sequence shown here is derived from an EMBL/GenBank/DDBJ whole genome shotgun (WGS) entry which is preliminary data.</text>
</comment>
<feature type="binding site" evidence="5">
    <location>
        <begin position="164"/>
        <end position="167"/>
    </location>
    <ligand>
        <name>NADP(+)</name>
        <dbReference type="ChEBI" id="CHEBI:58349"/>
    </ligand>
</feature>
<organism evidence="7 8">
    <name type="scientific">Leptonema illini</name>
    <dbReference type="NCBI Taxonomy" id="183"/>
    <lineage>
        <taxon>Bacteria</taxon>
        <taxon>Pseudomonadati</taxon>
        <taxon>Spirochaetota</taxon>
        <taxon>Spirochaetia</taxon>
        <taxon>Leptospirales</taxon>
        <taxon>Leptospiraceae</taxon>
        <taxon>Leptonema</taxon>
    </lineage>
</organism>
<evidence type="ECO:0000256" key="5">
    <source>
        <dbReference type="HAMAP-Rule" id="MF_00956"/>
    </source>
</evidence>
<comment type="catalytic activity">
    <reaction evidence="5">
        <text>GDP-beta-L-fucose + NADP(+) = GDP-4-dehydro-alpha-D-rhamnose + NADPH + H(+)</text>
        <dbReference type="Rhea" id="RHEA:18885"/>
        <dbReference type="ChEBI" id="CHEBI:15378"/>
        <dbReference type="ChEBI" id="CHEBI:57273"/>
        <dbReference type="ChEBI" id="CHEBI:57783"/>
        <dbReference type="ChEBI" id="CHEBI:57964"/>
        <dbReference type="ChEBI" id="CHEBI:58349"/>
        <dbReference type="EC" id="1.1.1.271"/>
    </reaction>
</comment>
<dbReference type="SUPFAM" id="SSF51735">
    <property type="entry name" value="NAD(P)-binding Rossmann-fold domains"/>
    <property type="match status" value="1"/>
</dbReference>
<dbReference type="AlphaFoldDB" id="A0A833H2Z9"/>
<dbReference type="EC" id="1.1.1.271" evidence="5"/>
<evidence type="ECO:0000256" key="2">
    <source>
        <dbReference type="ARBA" id="ARBA00022857"/>
    </source>
</evidence>
<proteinExistence type="inferred from homology"/>
<keyword evidence="4 5" id="KW-0413">Isomerase</keyword>
<dbReference type="FunFam" id="3.40.50.720:FF:000394">
    <property type="entry name" value="GDP-L-fucose synthase"/>
    <property type="match status" value="1"/>
</dbReference>
<dbReference type="EMBL" id="WBUI01000005">
    <property type="protein sequence ID" value="KAB2933660.1"/>
    <property type="molecule type" value="Genomic_DNA"/>
</dbReference>
<feature type="binding site" evidence="5">
    <location>
        <position position="232"/>
    </location>
    <ligand>
        <name>substrate</name>
    </ligand>
</feature>
<dbReference type="Gene3D" id="3.40.50.720">
    <property type="entry name" value="NAD(P)-binding Rossmann-like Domain"/>
    <property type="match status" value="1"/>
</dbReference>
<evidence type="ECO:0000313" key="7">
    <source>
        <dbReference type="EMBL" id="KAB2933660.1"/>
    </source>
</evidence>
<dbReference type="GO" id="GO:0070401">
    <property type="term" value="F:NADP+ binding"/>
    <property type="evidence" value="ECO:0007669"/>
    <property type="project" value="UniProtKB-UniRule"/>
</dbReference>
<feature type="domain" description="NAD-dependent epimerase/dehydratase" evidence="6">
    <location>
        <begin position="7"/>
        <end position="261"/>
    </location>
</feature>
<evidence type="ECO:0000256" key="3">
    <source>
        <dbReference type="ARBA" id="ARBA00023002"/>
    </source>
</evidence>
<dbReference type="InterPro" id="IPR001509">
    <property type="entry name" value="Epimerase_deHydtase"/>
</dbReference>